<evidence type="ECO:0000256" key="1">
    <source>
        <dbReference type="ARBA" id="ARBA00004651"/>
    </source>
</evidence>
<keyword evidence="5 6" id="KW-0472">Membrane</keyword>
<name>A0A917AWH2_9BACI</name>
<protein>
    <submittedName>
        <fullName evidence="7">Uncharacterized protein</fullName>
    </submittedName>
</protein>
<gene>
    <name evidence="7" type="ORF">GCM10007140_30500</name>
</gene>
<evidence type="ECO:0000313" key="8">
    <source>
        <dbReference type="Proteomes" id="UP000605259"/>
    </source>
</evidence>
<comment type="subcellular location">
    <subcellularLocation>
        <location evidence="1">Cell membrane</location>
        <topology evidence="1">Multi-pass membrane protein</topology>
    </subcellularLocation>
</comment>
<evidence type="ECO:0000313" key="7">
    <source>
        <dbReference type="EMBL" id="GGE78874.1"/>
    </source>
</evidence>
<proteinExistence type="predicted"/>
<evidence type="ECO:0000256" key="3">
    <source>
        <dbReference type="ARBA" id="ARBA00022692"/>
    </source>
</evidence>
<sequence>MIRLDSPFIQFGKSVYVRYKEEGVSSIGAELAYFFLLSLFPFLVFLLQIIAFLPIDRHDIFNFVRNYVPADAMYLIETNVEQLIAGKNGGLLSVGLIATIWVASRASDALMRSLNKAYGVKETRPYWKVVAISLLLTISFVFVIVFSLLIPVFGKRIAEFVFTFLHIPYDFMGVWSIIRIALSFGVIFIIFTFLYFEMPNTPLKVKDVLIGSLFATIGWIVASYGFAFYVDHFGKYTATYGSIGGIIVLMTWFYISGIILVLGGIINAQLKVRREENKI</sequence>
<reference evidence="7" key="1">
    <citation type="journal article" date="2014" name="Int. J. Syst. Evol. Microbiol.">
        <title>Complete genome sequence of Corynebacterium casei LMG S-19264T (=DSM 44701T), isolated from a smear-ripened cheese.</title>
        <authorList>
            <consortium name="US DOE Joint Genome Institute (JGI-PGF)"/>
            <person name="Walter F."/>
            <person name="Albersmeier A."/>
            <person name="Kalinowski J."/>
            <person name="Ruckert C."/>
        </authorList>
    </citation>
    <scope>NUCLEOTIDE SEQUENCE</scope>
    <source>
        <strain evidence="7">CGMCC 1.12698</strain>
    </source>
</reference>
<keyword evidence="8" id="KW-1185">Reference proteome</keyword>
<evidence type="ECO:0000256" key="4">
    <source>
        <dbReference type="ARBA" id="ARBA00022989"/>
    </source>
</evidence>
<dbReference type="PANTHER" id="PTHR30213:SF0">
    <property type="entry name" value="UPF0761 MEMBRANE PROTEIN YIHY"/>
    <property type="match status" value="1"/>
</dbReference>
<accession>A0A917AWH2</accession>
<dbReference type="NCBIfam" id="TIGR00765">
    <property type="entry name" value="yihY_not_rbn"/>
    <property type="match status" value="1"/>
</dbReference>
<keyword evidence="3 6" id="KW-0812">Transmembrane</keyword>
<reference evidence="7" key="2">
    <citation type="submission" date="2020-09" db="EMBL/GenBank/DDBJ databases">
        <authorList>
            <person name="Sun Q."/>
            <person name="Zhou Y."/>
        </authorList>
    </citation>
    <scope>NUCLEOTIDE SEQUENCE</scope>
    <source>
        <strain evidence="7">CGMCC 1.12698</strain>
    </source>
</reference>
<feature type="transmembrane region" description="Helical" evidence="6">
    <location>
        <begin position="208"/>
        <end position="230"/>
    </location>
</feature>
<comment type="caution">
    <text evidence="7">The sequence shown here is derived from an EMBL/GenBank/DDBJ whole genome shotgun (WGS) entry which is preliminary data.</text>
</comment>
<feature type="transmembrane region" description="Helical" evidence="6">
    <location>
        <begin position="173"/>
        <end position="196"/>
    </location>
</feature>
<feature type="transmembrane region" description="Helical" evidence="6">
    <location>
        <begin position="129"/>
        <end position="153"/>
    </location>
</feature>
<keyword evidence="2" id="KW-1003">Cell membrane</keyword>
<dbReference type="Pfam" id="PF03631">
    <property type="entry name" value="Virul_fac_BrkB"/>
    <property type="match status" value="1"/>
</dbReference>
<evidence type="ECO:0000256" key="6">
    <source>
        <dbReference type="SAM" id="Phobius"/>
    </source>
</evidence>
<feature type="transmembrane region" description="Helical" evidence="6">
    <location>
        <begin position="31"/>
        <end position="55"/>
    </location>
</feature>
<dbReference type="PANTHER" id="PTHR30213">
    <property type="entry name" value="INNER MEMBRANE PROTEIN YHJD"/>
    <property type="match status" value="1"/>
</dbReference>
<feature type="transmembrane region" description="Helical" evidence="6">
    <location>
        <begin position="242"/>
        <end position="266"/>
    </location>
</feature>
<evidence type="ECO:0000256" key="5">
    <source>
        <dbReference type="ARBA" id="ARBA00023136"/>
    </source>
</evidence>
<dbReference type="AlphaFoldDB" id="A0A917AWH2"/>
<dbReference type="GO" id="GO:0005886">
    <property type="term" value="C:plasma membrane"/>
    <property type="evidence" value="ECO:0007669"/>
    <property type="project" value="UniProtKB-SubCell"/>
</dbReference>
<evidence type="ECO:0000256" key="2">
    <source>
        <dbReference type="ARBA" id="ARBA00022475"/>
    </source>
</evidence>
<dbReference type="Proteomes" id="UP000605259">
    <property type="component" value="Unassembled WGS sequence"/>
</dbReference>
<organism evidence="7 8">
    <name type="scientific">Priestia taiwanensis</name>
    <dbReference type="NCBI Taxonomy" id="1347902"/>
    <lineage>
        <taxon>Bacteria</taxon>
        <taxon>Bacillati</taxon>
        <taxon>Bacillota</taxon>
        <taxon>Bacilli</taxon>
        <taxon>Bacillales</taxon>
        <taxon>Bacillaceae</taxon>
        <taxon>Priestia</taxon>
    </lineage>
</organism>
<dbReference type="RefSeq" id="WP_188389359.1">
    <property type="nucleotide sequence ID" value="NZ_BMFK01000003.1"/>
</dbReference>
<dbReference type="PIRSF" id="PIRSF035875">
    <property type="entry name" value="RNase_BN"/>
    <property type="match status" value="1"/>
</dbReference>
<keyword evidence="4 6" id="KW-1133">Transmembrane helix</keyword>
<dbReference type="InterPro" id="IPR017039">
    <property type="entry name" value="Virul_fac_BrkB"/>
</dbReference>
<dbReference type="EMBL" id="BMFK01000003">
    <property type="protein sequence ID" value="GGE78874.1"/>
    <property type="molecule type" value="Genomic_DNA"/>
</dbReference>